<dbReference type="OrthoDB" id="6823186at2"/>
<dbReference type="Pfam" id="PF13692">
    <property type="entry name" value="Glyco_trans_1_4"/>
    <property type="match status" value="1"/>
</dbReference>
<accession>A0A2J0Q520</accession>
<dbReference type="EMBL" id="NEEW01000001">
    <property type="protein sequence ID" value="PJD89336.1"/>
    <property type="molecule type" value="Genomic_DNA"/>
</dbReference>
<dbReference type="Gene3D" id="3.40.50.2000">
    <property type="entry name" value="Glycogen Phosphorylase B"/>
    <property type="match status" value="2"/>
</dbReference>
<keyword evidence="1" id="KW-0808">Transferase</keyword>
<protein>
    <submittedName>
        <fullName evidence="2">Uncharacterized protein</fullName>
    </submittedName>
</protein>
<gene>
    <name evidence="2" type="ORF">B9Q30_02130</name>
</gene>
<reference evidence="2 3" key="1">
    <citation type="journal article" date="2017" name="J. Antimicrob. Chemother.">
        <title>Characterization of the population structure, drug resistance mechanisms and plasmids of the community-associated Enterobacter cloacae complex in China.</title>
        <authorList>
            <person name="Zhou K."/>
            <person name="Yu W."/>
            <person name="Cao X."/>
            <person name="Shen P."/>
            <person name="Lu H."/>
            <person name="Luo Q."/>
            <person name="Rossen J.W.A."/>
            <person name="Xiao Y."/>
        </authorList>
    </citation>
    <scope>NUCLEOTIDE SEQUENCE [LARGE SCALE GENOMIC DNA]</scope>
    <source>
        <strain evidence="2 3">ECC904</strain>
    </source>
</reference>
<dbReference type="Proteomes" id="UP000229974">
    <property type="component" value="Unassembled WGS sequence"/>
</dbReference>
<comment type="caution">
    <text evidence="2">The sequence shown here is derived from an EMBL/GenBank/DDBJ whole genome shotgun (WGS) entry which is preliminary data.</text>
</comment>
<sequence>MGKIAIIDPASYALPYDYFYVKSLSSFYKVDFYCSSTKFNYDYVEKLRLLPNVTVHEFQVSGVNKFRGLINYIKLLMKVALSSQKYKAINLQWSLVTFLEVIFFFYVRSKLIVTFHNSVPHNKPRKAYRNIKILAHMANKLLFVSNYTRNDFLDIYGFAKQKCFVLNHGVMPINNEHFHCKIFSSPPRRIVFWGNIKDYKGVDFLLDALPLFKKKGFSLEVYGKFDENKKALAQKLYHNGVKVIDGYLNLDEVEKLLSSNIALILPYKAASQSGVMYTALNYNTIILATNCGDPYEFLKECDLKELSFKYNDLISLEKSLDYLSVNHEIIKERIVSSKEKYNWAFPASVLNNIFGSRI</sequence>
<dbReference type="PANTHER" id="PTHR46401">
    <property type="entry name" value="GLYCOSYLTRANSFERASE WBBK-RELATED"/>
    <property type="match status" value="1"/>
</dbReference>
<evidence type="ECO:0000313" key="2">
    <source>
        <dbReference type="EMBL" id="PJD89336.1"/>
    </source>
</evidence>
<dbReference type="RefSeq" id="WP_047716326.1">
    <property type="nucleotide sequence ID" value="NZ_FKFR01000027.1"/>
</dbReference>
<evidence type="ECO:0000256" key="1">
    <source>
        <dbReference type="ARBA" id="ARBA00022679"/>
    </source>
</evidence>
<dbReference type="GO" id="GO:0009103">
    <property type="term" value="P:lipopolysaccharide biosynthetic process"/>
    <property type="evidence" value="ECO:0007669"/>
    <property type="project" value="TreeGrafter"/>
</dbReference>
<proteinExistence type="predicted"/>
<dbReference type="AlphaFoldDB" id="A0A2J0Q520"/>
<name>A0A2J0Q520_9ENTR</name>
<dbReference type="CDD" id="cd03801">
    <property type="entry name" value="GT4_PimA-like"/>
    <property type="match status" value="1"/>
</dbReference>
<dbReference type="SUPFAM" id="SSF53756">
    <property type="entry name" value="UDP-Glycosyltransferase/glycogen phosphorylase"/>
    <property type="match status" value="1"/>
</dbReference>
<dbReference type="PANTHER" id="PTHR46401:SF2">
    <property type="entry name" value="GLYCOSYLTRANSFERASE WBBK-RELATED"/>
    <property type="match status" value="1"/>
</dbReference>
<organism evidence="2 3">
    <name type="scientific">Enterobacter hormaechei</name>
    <dbReference type="NCBI Taxonomy" id="158836"/>
    <lineage>
        <taxon>Bacteria</taxon>
        <taxon>Pseudomonadati</taxon>
        <taxon>Pseudomonadota</taxon>
        <taxon>Gammaproteobacteria</taxon>
        <taxon>Enterobacterales</taxon>
        <taxon>Enterobacteriaceae</taxon>
        <taxon>Enterobacter</taxon>
        <taxon>Enterobacter cloacae complex</taxon>
    </lineage>
</organism>
<dbReference type="GO" id="GO:0016757">
    <property type="term" value="F:glycosyltransferase activity"/>
    <property type="evidence" value="ECO:0007669"/>
    <property type="project" value="TreeGrafter"/>
</dbReference>
<evidence type="ECO:0000313" key="3">
    <source>
        <dbReference type="Proteomes" id="UP000229974"/>
    </source>
</evidence>